<proteinExistence type="predicted"/>
<sequence>MTSLSERIAALQQKTQTSPKPSPHSSPRANDGMAITAKVNLKERIATFEKRGGMPIPRGSFGLGAPPSTSHSPSRELYGNRIIRASSSKLSSPKALPLRQRCVSTSNINFSASRRPSIGSSDTQSLFDGDSDSASYLSRSPRDSQLSLESPDDVSGEAHQDEPDMPSPGLDIVTEVSETANFFHSLTIIFSVAAT</sequence>
<dbReference type="STRING" id="1314776.A0A166E6B6"/>
<evidence type="ECO:0000313" key="3">
    <source>
        <dbReference type="Proteomes" id="UP000076798"/>
    </source>
</evidence>
<name>A0A166E6B6_9AGAM</name>
<feature type="region of interest" description="Disordered" evidence="1">
    <location>
        <begin position="49"/>
        <end position="76"/>
    </location>
</feature>
<evidence type="ECO:0000313" key="2">
    <source>
        <dbReference type="EMBL" id="KZT39251.1"/>
    </source>
</evidence>
<gene>
    <name evidence="2" type="ORF">SISSUDRAFT_660505</name>
</gene>
<feature type="compositionally biased region" description="Polar residues" evidence="1">
    <location>
        <begin position="12"/>
        <end position="28"/>
    </location>
</feature>
<dbReference type="OrthoDB" id="3237291at2759"/>
<feature type="region of interest" description="Disordered" evidence="1">
    <location>
        <begin position="1"/>
        <end position="34"/>
    </location>
</feature>
<accession>A0A166E6B6</accession>
<feature type="region of interest" description="Disordered" evidence="1">
    <location>
        <begin position="111"/>
        <end position="169"/>
    </location>
</feature>
<feature type="compositionally biased region" description="Polar residues" evidence="1">
    <location>
        <begin position="111"/>
        <end position="148"/>
    </location>
</feature>
<organism evidence="2 3">
    <name type="scientific">Sistotremastrum suecicum HHB10207 ss-3</name>
    <dbReference type="NCBI Taxonomy" id="1314776"/>
    <lineage>
        <taxon>Eukaryota</taxon>
        <taxon>Fungi</taxon>
        <taxon>Dikarya</taxon>
        <taxon>Basidiomycota</taxon>
        <taxon>Agaricomycotina</taxon>
        <taxon>Agaricomycetes</taxon>
        <taxon>Sistotremastrales</taxon>
        <taxon>Sistotremastraceae</taxon>
        <taxon>Sistotremastrum</taxon>
    </lineage>
</organism>
<reference evidence="2 3" key="1">
    <citation type="journal article" date="2016" name="Mol. Biol. Evol.">
        <title>Comparative Genomics of Early-Diverging Mushroom-Forming Fungi Provides Insights into the Origins of Lignocellulose Decay Capabilities.</title>
        <authorList>
            <person name="Nagy L.G."/>
            <person name="Riley R."/>
            <person name="Tritt A."/>
            <person name="Adam C."/>
            <person name="Daum C."/>
            <person name="Floudas D."/>
            <person name="Sun H."/>
            <person name="Yadav J.S."/>
            <person name="Pangilinan J."/>
            <person name="Larsson K.H."/>
            <person name="Matsuura K."/>
            <person name="Barry K."/>
            <person name="Labutti K."/>
            <person name="Kuo R."/>
            <person name="Ohm R.A."/>
            <person name="Bhattacharya S.S."/>
            <person name="Shirouzu T."/>
            <person name="Yoshinaga Y."/>
            <person name="Martin F.M."/>
            <person name="Grigoriev I.V."/>
            <person name="Hibbett D.S."/>
        </authorList>
    </citation>
    <scope>NUCLEOTIDE SEQUENCE [LARGE SCALE GENOMIC DNA]</scope>
    <source>
        <strain evidence="2 3">HHB10207 ss-3</strain>
    </source>
</reference>
<dbReference type="Proteomes" id="UP000076798">
    <property type="component" value="Unassembled WGS sequence"/>
</dbReference>
<keyword evidence="3" id="KW-1185">Reference proteome</keyword>
<dbReference type="AlphaFoldDB" id="A0A166E6B6"/>
<evidence type="ECO:0000256" key="1">
    <source>
        <dbReference type="SAM" id="MobiDB-lite"/>
    </source>
</evidence>
<protein>
    <submittedName>
        <fullName evidence="2">Uncharacterized protein</fullName>
    </submittedName>
</protein>
<dbReference type="EMBL" id="KV428049">
    <property type="protein sequence ID" value="KZT39251.1"/>
    <property type="molecule type" value="Genomic_DNA"/>
</dbReference>